<feature type="region of interest" description="Disordered" evidence="8">
    <location>
        <begin position="1"/>
        <end position="143"/>
    </location>
</feature>
<accession>A0A8J3Q4H7</accession>
<dbReference type="EC" id="4.2.2.29" evidence="7"/>
<keyword evidence="2 7" id="KW-0812">Transmembrane</keyword>
<feature type="compositionally biased region" description="Low complexity" evidence="8">
    <location>
        <begin position="84"/>
        <end position="104"/>
    </location>
</feature>
<comment type="similarity">
    <text evidence="7">Belongs to the transglycosylase MltG family.</text>
</comment>
<feature type="site" description="Important for catalytic activity" evidence="7">
    <location>
        <position position="380"/>
    </location>
</feature>
<evidence type="ECO:0000256" key="5">
    <source>
        <dbReference type="ARBA" id="ARBA00023239"/>
    </source>
</evidence>
<keyword evidence="3 7" id="KW-1133">Transmembrane helix</keyword>
<dbReference type="HAMAP" id="MF_02065">
    <property type="entry name" value="MltG"/>
    <property type="match status" value="1"/>
</dbReference>
<dbReference type="GO" id="GO:0009252">
    <property type="term" value="P:peptidoglycan biosynthetic process"/>
    <property type="evidence" value="ECO:0007669"/>
    <property type="project" value="UniProtKB-UniRule"/>
</dbReference>
<reference evidence="9" key="1">
    <citation type="submission" date="2021-01" db="EMBL/GenBank/DDBJ databases">
        <title>Whole genome shotgun sequence of Rhizocola hellebori NBRC 109834.</title>
        <authorList>
            <person name="Komaki H."/>
            <person name="Tamura T."/>
        </authorList>
    </citation>
    <scope>NUCLEOTIDE SEQUENCE</scope>
    <source>
        <strain evidence="9">NBRC 109834</strain>
    </source>
</reference>
<dbReference type="InterPro" id="IPR003770">
    <property type="entry name" value="MLTG-like"/>
</dbReference>
<dbReference type="NCBIfam" id="TIGR00247">
    <property type="entry name" value="endolytic transglycosylase MltG"/>
    <property type="match status" value="1"/>
</dbReference>
<keyword evidence="5 7" id="KW-0456">Lyase</keyword>
<feature type="compositionally biased region" description="Low complexity" evidence="8">
    <location>
        <begin position="61"/>
        <end position="72"/>
    </location>
</feature>
<dbReference type="PANTHER" id="PTHR30518:SF2">
    <property type="entry name" value="ENDOLYTIC MUREIN TRANSGLYCOSYLASE"/>
    <property type="match status" value="1"/>
</dbReference>
<dbReference type="EMBL" id="BONY01000006">
    <property type="protein sequence ID" value="GIH03231.1"/>
    <property type="molecule type" value="Genomic_DNA"/>
</dbReference>
<keyword evidence="6 7" id="KW-0961">Cell wall biogenesis/degradation</keyword>
<evidence type="ECO:0000313" key="10">
    <source>
        <dbReference type="Proteomes" id="UP000612899"/>
    </source>
</evidence>
<evidence type="ECO:0000256" key="7">
    <source>
        <dbReference type="HAMAP-Rule" id="MF_02065"/>
    </source>
</evidence>
<keyword evidence="10" id="KW-1185">Reference proteome</keyword>
<dbReference type="GO" id="GO:0008932">
    <property type="term" value="F:lytic endotransglycosylase activity"/>
    <property type="evidence" value="ECO:0007669"/>
    <property type="project" value="UniProtKB-UniRule"/>
</dbReference>
<evidence type="ECO:0000256" key="4">
    <source>
        <dbReference type="ARBA" id="ARBA00023136"/>
    </source>
</evidence>
<evidence type="ECO:0000256" key="3">
    <source>
        <dbReference type="ARBA" id="ARBA00022989"/>
    </source>
</evidence>
<gene>
    <name evidence="7" type="primary">mltG</name>
    <name evidence="9" type="ORF">Rhe02_12980</name>
</gene>
<name>A0A8J3Q4H7_9ACTN</name>
<sequence length="515" mass="56382">MMMNDLDFAYEDDDRNRHRRRRREAGVPVQQWNSQPQQPGWGYPNGAPQNPHYGYPPPNQPGWGQQPAYEPGYGQGYGQGYGTGYDPNYGGQPGYPGYDQPYGPEYDQGYDPGYQQDPNGHVYGGGNTPTQTRSGSKKKKKKKKKGKGFLIAMAVVLLICGGGGYFGYSKVAEMLTTPDFEGEGQGEVTIEIKNGASGTQMAKVLFDAGVIKSAKAFVEACDRNRDDADRIQPGTYKLRKEMSAAAAMALLLKPESRVKAGITIPEGLSTFKIYKLLAEKLKLPEADFKAAAADPVALGVPESWFVRKDGKTSTTRSIEGFLFPDTYEFPPKATAKAVLEVMVKRFMDVAKQIGFVEKFASNAKVSPYQGLIVASLAQAEAGNKDDLGKVARVAYNKVYLRKPEQSCACLQFDVTVNYSLELKGLPPKASKDFTQKELTDPANPYNRNANGLVPTPINNPGKLALEAAASPTEGKWYYFVAINKDGHSKFSETYTQFCKDNEEAVRNGVLASSSC</sequence>
<evidence type="ECO:0000256" key="8">
    <source>
        <dbReference type="SAM" id="MobiDB-lite"/>
    </source>
</evidence>
<feature type="compositionally biased region" description="Gly residues" evidence="8">
    <location>
        <begin position="73"/>
        <end position="83"/>
    </location>
</feature>
<evidence type="ECO:0000313" key="9">
    <source>
        <dbReference type="EMBL" id="GIH03231.1"/>
    </source>
</evidence>
<keyword evidence="4 7" id="KW-0472">Membrane</keyword>
<dbReference type="Pfam" id="PF02618">
    <property type="entry name" value="YceG"/>
    <property type="match status" value="1"/>
</dbReference>
<dbReference type="GO" id="GO:0071555">
    <property type="term" value="P:cell wall organization"/>
    <property type="evidence" value="ECO:0007669"/>
    <property type="project" value="UniProtKB-KW"/>
</dbReference>
<comment type="caution">
    <text evidence="9">The sequence shown here is derived from an EMBL/GenBank/DDBJ whole genome shotgun (WGS) entry which is preliminary data.</text>
</comment>
<dbReference type="AlphaFoldDB" id="A0A8J3Q4H7"/>
<organism evidence="9 10">
    <name type="scientific">Rhizocola hellebori</name>
    <dbReference type="NCBI Taxonomy" id="1392758"/>
    <lineage>
        <taxon>Bacteria</taxon>
        <taxon>Bacillati</taxon>
        <taxon>Actinomycetota</taxon>
        <taxon>Actinomycetes</taxon>
        <taxon>Micromonosporales</taxon>
        <taxon>Micromonosporaceae</taxon>
        <taxon>Rhizocola</taxon>
    </lineage>
</organism>
<evidence type="ECO:0000256" key="2">
    <source>
        <dbReference type="ARBA" id="ARBA00022692"/>
    </source>
</evidence>
<feature type="transmembrane region" description="Helical" evidence="7">
    <location>
        <begin position="148"/>
        <end position="168"/>
    </location>
</feature>
<evidence type="ECO:0000256" key="1">
    <source>
        <dbReference type="ARBA" id="ARBA00022475"/>
    </source>
</evidence>
<comment type="subcellular location">
    <subcellularLocation>
        <location evidence="7">Cell membrane</location>
        <topology evidence="7">Single-pass membrane protein</topology>
    </subcellularLocation>
</comment>
<dbReference type="PANTHER" id="PTHR30518">
    <property type="entry name" value="ENDOLYTIC MUREIN TRANSGLYCOSYLASE"/>
    <property type="match status" value="1"/>
</dbReference>
<dbReference type="RefSeq" id="WP_203907146.1">
    <property type="nucleotide sequence ID" value="NZ_BONY01000006.1"/>
</dbReference>
<proteinExistence type="inferred from homology"/>
<comment type="function">
    <text evidence="7">Functions as a peptidoglycan terminase that cleaves nascent peptidoglycan strands endolytically to terminate their elongation.</text>
</comment>
<comment type="catalytic activity">
    <reaction evidence="7">
        <text>a peptidoglycan chain = a peptidoglycan chain with N-acetyl-1,6-anhydromuramyl-[peptide] at the reducing end + a peptidoglycan chain with N-acetylglucosamine at the non-reducing end.</text>
        <dbReference type="EC" id="4.2.2.29"/>
    </reaction>
</comment>
<keyword evidence="1 7" id="KW-1003">Cell membrane</keyword>
<protein>
    <recommendedName>
        <fullName evidence="7">Endolytic murein transglycosylase</fullName>
        <ecNumber evidence="7">4.2.2.29</ecNumber>
    </recommendedName>
    <alternativeName>
        <fullName evidence="7">Peptidoglycan lytic transglycosylase</fullName>
    </alternativeName>
    <alternativeName>
        <fullName evidence="7">Peptidoglycan polymerization terminase</fullName>
    </alternativeName>
</protein>
<dbReference type="Gene3D" id="3.30.1490.480">
    <property type="entry name" value="Endolytic murein transglycosylase"/>
    <property type="match status" value="1"/>
</dbReference>
<dbReference type="Proteomes" id="UP000612899">
    <property type="component" value="Unassembled WGS sequence"/>
</dbReference>
<dbReference type="GO" id="GO:0005886">
    <property type="term" value="C:plasma membrane"/>
    <property type="evidence" value="ECO:0007669"/>
    <property type="project" value="UniProtKB-SubCell"/>
</dbReference>
<evidence type="ECO:0000256" key="6">
    <source>
        <dbReference type="ARBA" id="ARBA00023316"/>
    </source>
</evidence>